<dbReference type="InterPro" id="IPR013098">
    <property type="entry name" value="Ig_I-set"/>
</dbReference>
<protein>
    <recommendedName>
        <fullName evidence="2">Immunoglobulin I-set domain-containing protein</fullName>
    </recommendedName>
</protein>
<keyword evidence="4" id="KW-1185">Reference proteome</keyword>
<evidence type="ECO:0000259" key="2">
    <source>
        <dbReference type="Pfam" id="PF07679"/>
    </source>
</evidence>
<reference evidence="3 4" key="1">
    <citation type="submission" date="2019-10" db="EMBL/GenBank/DDBJ databases">
        <title>Assembly and Annotation for the nematode Trichostrongylus colubriformis.</title>
        <authorList>
            <person name="Martin J."/>
        </authorList>
    </citation>
    <scope>NUCLEOTIDE SEQUENCE [LARGE SCALE GENOMIC DNA]</scope>
    <source>
        <strain evidence="3">G859</strain>
        <tissue evidence="3">Whole worm</tissue>
    </source>
</reference>
<feature type="non-terminal residue" evidence="3">
    <location>
        <position position="267"/>
    </location>
</feature>
<dbReference type="SUPFAM" id="SSF48726">
    <property type="entry name" value="Immunoglobulin"/>
    <property type="match status" value="1"/>
</dbReference>
<feature type="compositionally biased region" description="Polar residues" evidence="1">
    <location>
        <begin position="1"/>
        <end position="10"/>
    </location>
</feature>
<dbReference type="Pfam" id="PF07679">
    <property type="entry name" value="I-set"/>
    <property type="match status" value="1"/>
</dbReference>
<proteinExistence type="predicted"/>
<gene>
    <name evidence="3" type="ORF">GCK32_012754</name>
</gene>
<evidence type="ECO:0000313" key="4">
    <source>
        <dbReference type="Proteomes" id="UP001331761"/>
    </source>
</evidence>
<dbReference type="Proteomes" id="UP001331761">
    <property type="component" value="Unassembled WGS sequence"/>
</dbReference>
<name>A0AAN8FGY4_TRICO</name>
<accession>A0AAN8FGY4</accession>
<dbReference type="EMBL" id="WIXE01020378">
    <property type="protein sequence ID" value="KAK5969265.1"/>
    <property type="molecule type" value="Genomic_DNA"/>
</dbReference>
<comment type="caution">
    <text evidence="3">The sequence shown here is derived from an EMBL/GenBank/DDBJ whole genome shotgun (WGS) entry which is preliminary data.</text>
</comment>
<organism evidence="3 4">
    <name type="scientific">Trichostrongylus colubriformis</name>
    <name type="common">Black scour worm</name>
    <dbReference type="NCBI Taxonomy" id="6319"/>
    <lineage>
        <taxon>Eukaryota</taxon>
        <taxon>Metazoa</taxon>
        <taxon>Ecdysozoa</taxon>
        <taxon>Nematoda</taxon>
        <taxon>Chromadorea</taxon>
        <taxon>Rhabditida</taxon>
        <taxon>Rhabditina</taxon>
        <taxon>Rhabditomorpha</taxon>
        <taxon>Strongyloidea</taxon>
        <taxon>Trichostrongylidae</taxon>
        <taxon>Trichostrongylus</taxon>
    </lineage>
</organism>
<feature type="region of interest" description="Disordered" evidence="1">
    <location>
        <begin position="1"/>
        <end position="25"/>
    </location>
</feature>
<dbReference type="InterPro" id="IPR013783">
    <property type="entry name" value="Ig-like_fold"/>
</dbReference>
<dbReference type="AlphaFoldDB" id="A0AAN8FGY4"/>
<evidence type="ECO:0000313" key="3">
    <source>
        <dbReference type="EMBL" id="KAK5969265.1"/>
    </source>
</evidence>
<feature type="region of interest" description="Disordered" evidence="1">
    <location>
        <begin position="43"/>
        <end position="73"/>
    </location>
</feature>
<dbReference type="InterPro" id="IPR036179">
    <property type="entry name" value="Ig-like_dom_sf"/>
</dbReference>
<feature type="domain" description="Immunoglobulin I-set" evidence="2">
    <location>
        <begin position="190"/>
        <end position="267"/>
    </location>
</feature>
<dbReference type="Gene3D" id="2.60.40.10">
    <property type="entry name" value="Immunoglobulins"/>
    <property type="match status" value="1"/>
</dbReference>
<sequence length="267" mass="30342">MKEVTQTTESEGWVQRSAEVAKPRTVETTKRVEEVVEDRRAQMMAAARPEVKTVTTTKTTEEEEARRLAASGVGGVRTVTETRTTEDEEASRRLAQSRIPQLTKRVTTTTTAEGVVQHLHDELAQPTQVSTTTRKEDEDAQWKASEGEGFWTDGAYTTSPSPPPVPRHRFLEEETYRREAIEIGKAATEPEFIRPLRKEYTVDEGGRVVLETVLMGNPRPKVRFFFNDKELRKESKFCEILISEDTYSFVIDTARLEHAGFYKITAE</sequence>
<evidence type="ECO:0000256" key="1">
    <source>
        <dbReference type="SAM" id="MobiDB-lite"/>
    </source>
</evidence>